<feature type="compositionally biased region" description="Polar residues" evidence="1">
    <location>
        <begin position="1"/>
        <end position="15"/>
    </location>
</feature>
<feature type="region of interest" description="Disordered" evidence="1">
    <location>
        <begin position="1"/>
        <end position="49"/>
    </location>
</feature>
<accession>A0A2J6R9J3</accession>
<evidence type="ECO:0000313" key="2">
    <source>
        <dbReference type="EMBL" id="PMD35188.1"/>
    </source>
</evidence>
<protein>
    <submittedName>
        <fullName evidence="2">Uncharacterized protein</fullName>
    </submittedName>
</protein>
<sequence length="169" mass="19049">MDQSQRPSRRNASMQSNISSTSTGTTSSRRSLPSTDGGATPRPNPNRPIDWRYPLSLPLSDYNQTWDEIITECIDIFNINMRCPICHDEPPFVRQTPGQSARHVYSDELHGKVQALIAEMRGLGEHELTQDLLNGFRNRWWVCEDGYLAENIAAACPGLIGAENRDYDV</sequence>
<gene>
    <name evidence="2" type="ORF">L207DRAFT_602631</name>
</gene>
<dbReference type="AlphaFoldDB" id="A0A2J6R9J3"/>
<name>A0A2J6R9J3_HYAVF</name>
<evidence type="ECO:0000313" key="3">
    <source>
        <dbReference type="Proteomes" id="UP000235786"/>
    </source>
</evidence>
<reference evidence="2 3" key="1">
    <citation type="submission" date="2016-04" db="EMBL/GenBank/DDBJ databases">
        <title>A degradative enzymes factory behind the ericoid mycorrhizal symbiosis.</title>
        <authorList>
            <consortium name="DOE Joint Genome Institute"/>
            <person name="Martino E."/>
            <person name="Morin E."/>
            <person name="Grelet G."/>
            <person name="Kuo A."/>
            <person name="Kohler A."/>
            <person name="Daghino S."/>
            <person name="Barry K."/>
            <person name="Choi C."/>
            <person name="Cichocki N."/>
            <person name="Clum A."/>
            <person name="Copeland A."/>
            <person name="Hainaut M."/>
            <person name="Haridas S."/>
            <person name="Labutti K."/>
            <person name="Lindquist E."/>
            <person name="Lipzen A."/>
            <person name="Khouja H.-R."/>
            <person name="Murat C."/>
            <person name="Ohm R."/>
            <person name="Olson A."/>
            <person name="Spatafora J."/>
            <person name="Veneault-Fourrey C."/>
            <person name="Henrissat B."/>
            <person name="Grigoriev I."/>
            <person name="Martin F."/>
            <person name="Perotto S."/>
        </authorList>
    </citation>
    <scope>NUCLEOTIDE SEQUENCE [LARGE SCALE GENOMIC DNA]</scope>
    <source>
        <strain evidence="2 3">F</strain>
    </source>
</reference>
<organism evidence="2 3">
    <name type="scientific">Hyaloscypha variabilis (strain UAMH 11265 / GT02V1 / F)</name>
    <name type="common">Meliniomyces variabilis</name>
    <dbReference type="NCBI Taxonomy" id="1149755"/>
    <lineage>
        <taxon>Eukaryota</taxon>
        <taxon>Fungi</taxon>
        <taxon>Dikarya</taxon>
        <taxon>Ascomycota</taxon>
        <taxon>Pezizomycotina</taxon>
        <taxon>Leotiomycetes</taxon>
        <taxon>Helotiales</taxon>
        <taxon>Hyaloscyphaceae</taxon>
        <taxon>Hyaloscypha</taxon>
        <taxon>Hyaloscypha variabilis</taxon>
    </lineage>
</organism>
<evidence type="ECO:0000256" key="1">
    <source>
        <dbReference type="SAM" id="MobiDB-lite"/>
    </source>
</evidence>
<dbReference type="Proteomes" id="UP000235786">
    <property type="component" value="Unassembled WGS sequence"/>
</dbReference>
<proteinExistence type="predicted"/>
<dbReference type="EMBL" id="KZ613952">
    <property type="protein sequence ID" value="PMD35188.1"/>
    <property type="molecule type" value="Genomic_DNA"/>
</dbReference>
<keyword evidence="3" id="KW-1185">Reference proteome</keyword>
<dbReference type="OrthoDB" id="10569705at2759"/>
<feature type="compositionally biased region" description="Low complexity" evidence="1">
    <location>
        <begin position="16"/>
        <end position="35"/>
    </location>
</feature>